<organism evidence="3 4">
    <name type="scientific">Rotaria socialis</name>
    <dbReference type="NCBI Taxonomy" id="392032"/>
    <lineage>
        <taxon>Eukaryota</taxon>
        <taxon>Metazoa</taxon>
        <taxon>Spiralia</taxon>
        <taxon>Gnathifera</taxon>
        <taxon>Rotifera</taxon>
        <taxon>Eurotatoria</taxon>
        <taxon>Bdelloidea</taxon>
        <taxon>Philodinida</taxon>
        <taxon>Philodinidae</taxon>
        <taxon>Rotaria</taxon>
    </lineage>
</organism>
<accession>A0A820JX40</accession>
<name>A0A820JX40_9BILA</name>
<dbReference type="Proteomes" id="UP000663862">
    <property type="component" value="Unassembled WGS sequence"/>
</dbReference>
<sequence>MSKKKPPHSVTKTDEIGAEQTNNSLFSASDANSVEIADYALSHGASQMNSSNNDYSIPTGVVDIDESTDISLPSLNSHHQHDSKSNTLVRRREIHEREHVNLPSIAHRSHKNNPYEYYSRSPNYNHSECSYHLNSINDKTQSLHYNLDPNHHRCHHDPKGGTYDPRWWYMPFHSVHGPKSHRRTNHQYIPKKWYELPDKH</sequence>
<dbReference type="EMBL" id="CAJOBQ010000344">
    <property type="protein sequence ID" value="CAF4333279.1"/>
    <property type="molecule type" value="Genomic_DNA"/>
</dbReference>
<reference evidence="3" key="1">
    <citation type="submission" date="2021-02" db="EMBL/GenBank/DDBJ databases">
        <authorList>
            <person name="Nowell W R."/>
        </authorList>
    </citation>
    <scope>NUCLEOTIDE SEQUENCE</scope>
</reference>
<evidence type="ECO:0000256" key="1">
    <source>
        <dbReference type="SAM" id="MobiDB-lite"/>
    </source>
</evidence>
<dbReference type="AlphaFoldDB" id="A0A820JX40"/>
<comment type="caution">
    <text evidence="3">The sequence shown here is derived from an EMBL/GenBank/DDBJ whole genome shotgun (WGS) entry which is preliminary data.</text>
</comment>
<evidence type="ECO:0000313" key="3">
    <source>
        <dbReference type="EMBL" id="CAF4333279.1"/>
    </source>
</evidence>
<dbReference type="Proteomes" id="UP000663869">
    <property type="component" value="Unassembled WGS sequence"/>
</dbReference>
<evidence type="ECO:0000313" key="2">
    <source>
        <dbReference type="EMBL" id="CAF3353984.1"/>
    </source>
</evidence>
<feature type="region of interest" description="Disordered" evidence="1">
    <location>
        <begin position="1"/>
        <end position="24"/>
    </location>
</feature>
<proteinExistence type="predicted"/>
<protein>
    <submittedName>
        <fullName evidence="3">Uncharacterized protein</fullName>
    </submittedName>
</protein>
<evidence type="ECO:0000313" key="4">
    <source>
        <dbReference type="Proteomes" id="UP000663862"/>
    </source>
</evidence>
<gene>
    <name evidence="2" type="ORF">FME351_LOCUS4774</name>
    <name evidence="3" type="ORF">TSG867_LOCUS8363</name>
</gene>
<dbReference type="EMBL" id="CAJNYU010000369">
    <property type="protein sequence ID" value="CAF3353984.1"/>
    <property type="molecule type" value="Genomic_DNA"/>
</dbReference>